<dbReference type="SUPFAM" id="SSF52540">
    <property type="entry name" value="P-loop containing nucleoside triphosphate hydrolases"/>
    <property type="match status" value="1"/>
</dbReference>
<dbReference type="InterPro" id="IPR050699">
    <property type="entry name" value="RNA-DNA_Helicase"/>
</dbReference>
<dbReference type="InterPro" id="IPR014001">
    <property type="entry name" value="Helicase_ATP-bd"/>
</dbReference>
<dbReference type="InterPro" id="IPR001650">
    <property type="entry name" value="Helicase_C-like"/>
</dbReference>
<evidence type="ECO:0000256" key="2">
    <source>
        <dbReference type="ARBA" id="ARBA00022801"/>
    </source>
</evidence>
<dbReference type="CDD" id="cd18795">
    <property type="entry name" value="SF2_C_Ski2"/>
    <property type="match status" value="1"/>
</dbReference>
<dbReference type="SMART" id="SM00490">
    <property type="entry name" value="HELICc"/>
    <property type="match status" value="1"/>
</dbReference>
<dbReference type="Pfam" id="PF00270">
    <property type="entry name" value="DEAD"/>
    <property type="match status" value="1"/>
</dbReference>
<dbReference type="GO" id="GO:0005524">
    <property type="term" value="F:ATP binding"/>
    <property type="evidence" value="ECO:0007669"/>
    <property type="project" value="UniProtKB-KW"/>
</dbReference>
<keyword evidence="3" id="KW-0347">Helicase</keyword>
<comment type="catalytic activity">
    <reaction evidence="5">
        <text>ATP + H2O = ADP + phosphate + H(+)</text>
        <dbReference type="Rhea" id="RHEA:13065"/>
        <dbReference type="ChEBI" id="CHEBI:15377"/>
        <dbReference type="ChEBI" id="CHEBI:15378"/>
        <dbReference type="ChEBI" id="CHEBI:30616"/>
        <dbReference type="ChEBI" id="CHEBI:43474"/>
        <dbReference type="ChEBI" id="CHEBI:456216"/>
        <dbReference type="EC" id="3.6.4.13"/>
    </reaction>
</comment>
<organism evidence="9 10">
    <name type="scientific">Mesocestoides corti</name>
    <name type="common">Flatworm</name>
    <dbReference type="NCBI Taxonomy" id="53468"/>
    <lineage>
        <taxon>Eukaryota</taxon>
        <taxon>Metazoa</taxon>
        <taxon>Spiralia</taxon>
        <taxon>Lophotrochozoa</taxon>
        <taxon>Platyhelminthes</taxon>
        <taxon>Cestoda</taxon>
        <taxon>Eucestoda</taxon>
        <taxon>Cyclophyllidea</taxon>
        <taxon>Mesocestoididae</taxon>
        <taxon>Mesocestoides</taxon>
    </lineage>
</organism>
<dbReference type="Pfam" id="PF00271">
    <property type="entry name" value="Helicase_C"/>
    <property type="match status" value="1"/>
</dbReference>
<dbReference type="GO" id="GO:0070478">
    <property type="term" value="P:nuclear-transcribed mRNA catabolic process, 3'-5' exonucleolytic nonsense-mediated decay"/>
    <property type="evidence" value="ECO:0007669"/>
    <property type="project" value="TreeGrafter"/>
</dbReference>
<dbReference type="GO" id="GO:0003676">
    <property type="term" value="F:nucleic acid binding"/>
    <property type="evidence" value="ECO:0007669"/>
    <property type="project" value="InterPro"/>
</dbReference>
<evidence type="ECO:0008006" key="11">
    <source>
        <dbReference type="Google" id="ProtNLM"/>
    </source>
</evidence>
<dbReference type="InterPro" id="IPR012961">
    <property type="entry name" value="Ski2/MTR4_C"/>
</dbReference>
<evidence type="ECO:0000256" key="5">
    <source>
        <dbReference type="ARBA" id="ARBA00047984"/>
    </source>
</evidence>
<sequence>MKPKKSDVAYLTDCPKTFDPWTVEPLMSVAFLDPLFAHNEISLTDAQPPISFPDLNLPLIRFNAEIHRDFDTGEAVDEEVIYSCSSTIFDTDGKPSTDNSSEGPSASQTVLLEICGKLMPSFNVKGGPLLKECFGNVPVSTADDVVEKFLALGSEEALNKYLPSDEELEPDESPKEVVEVEEQKEQKREKLDPETQALLEKRLRKPTDEKTSYSVLEDSLEKLPPLAELIPDPAFNWPFELDTFQKQAIRCLEHNQSVLVSAHTSAGKTVVAEYACAMCKRRGSRAIYTSPIKALSNQKFRDFRQTLNNYRLTFGDDVGLLTGDIKVATKSSILVMTTEILHNMLCNSADTIHDLEVVIMDEVNHPIDVHYLNDKERGHVWEQLMIMLPQSVVLVLLSATLPNVLEFADWLGRIRGGTTIHVCQTYKRPVPLEHFLYTGCDTQTRSNLYLVVDKDGKFSREGYREAVDSLTKPKKVSKKGQDPGAVAAAGKSGENFDPSEIARMEAKQKPKSQYTGGKVNTPGRQTYKPKESEGYNRGNMTDTTVWTGLIRMLQERELTPVIVFCFSRAKITNLVHCLDSIDLLNKSEQCGEKNEVIVFLRAAIGNRLKACDKQLSQVLLVRSLAVRGIAIHHAGMLPLLKEVVELLFQRGLVRILFATETFAMGVNMPARCVIFTAIQKHDGNRRRPLTAGEYTQMAGRAGRRGLDSTGTVIIMSNNYEASVMPTDLQIQQMLLGQATKLTSQFKVTYSIILYLHRGNLQTPQELISRSFMYASDLRFERQWKRQLKYLQETVHSTTVHKPSSSHSLAPGVVSSKTAPVAISSGADDAVPLSYSQVRCPAHPLDSEASALSPCVGQIASYYLSCCRWRDLTYACAASSANQPLSALSKIFSPGRLLLLQLSTESVAPAAKSMSGASLGANAGSTCVPNWVTLGVVLDLTKASIDVVVSENSPIARSHVTLAILTWELPASPIADCTGAIGGSQAEEDVLESGELRHQAFTPFPPHLMPNYCPKSVEESKSRLVYVSEVPLTAVLAVFSNTVEVGNSKAYAETISNELTWFRQQQMASAEGCFVIHKKRGDSPDRKKQVCLLAATNEALFNCAQKRLSGGIEALPFWQHLGLEGPEVDEWTALTEELSRQPDASDGTHRLSSAPPPDCRDLVGHLSLAHRTTRRRWAIGRLSEKLKMNRGALLADYEARVFILEELGFLDKTTRSGCLTRKGPCCLHGAGGLLSRYLSSKLHLPFLHLACLIVHGCWCMAACEFQQMEVLLAEVLFDGSITHLPPADIAALLSCFVCESGMGGGSSVPQGTNASLPLSNPLAPRVTIVNQEDINTPTSTQKHPLDEIPLPTVPEHLQSAVREMLKKADQLMRLQVEFQVDDPEADTRLNPALVGATYAWACGQPFSAIINLTTFAEGHLLRALQRLDELLRHVCNACRGLGDQALASRINDAHVAIHRDMVCAPSLYVAEELPLPPTNEHSVEV</sequence>
<dbReference type="InterPro" id="IPR011545">
    <property type="entry name" value="DEAD/DEAH_box_helicase_dom"/>
</dbReference>
<feature type="region of interest" description="Disordered" evidence="6">
    <location>
        <begin position="163"/>
        <end position="194"/>
    </location>
</feature>
<keyword evidence="10" id="KW-1185">Reference proteome</keyword>
<dbReference type="FunFam" id="3.40.50.300:FF:000190">
    <property type="entry name" value="ATP-dependent RNA helicase"/>
    <property type="match status" value="1"/>
</dbReference>
<dbReference type="STRING" id="53468.A0A0R3UNH0"/>
<feature type="domain" description="Helicase ATP-binding" evidence="7">
    <location>
        <begin position="249"/>
        <end position="419"/>
    </location>
</feature>
<accession>A0A0R3UNH0</accession>
<dbReference type="GO" id="GO:0016787">
    <property type="term" value="F:hydrolase activity"/>
    <property type="evidence" value="ECO:0007669"/>
    <property type="project" value="UniProtKB-KW"/>
</dbReference>
<proteinExistence type="predicted"/>
<dbReference type="PANTHER" id="PTHR12131:SF1">
    <property type="entry name" value="ATP-DEPENDENT RNA HELICASE SUPV3L1, MITOCHONDRIAL-RELATED"/>
    <property type="match status" value="1"/>
</dbReference>
<evidence type="ECO:0000256" key="4">
    <source>
        <dbReference type="ARBA" id="ARBA00022840"/>
    </source>
</evidence>
<reference evidence="9 10" key="1">
    <citation type="submission" date="2018-10" db="EMBL/GenBank/DDBJ databases">
        <authorList>
            <consortium name="Pathogen Informatics"/>
        </authorList>
    </citation>
    <scope>NUCLEOTIDE SEQUENCE [LARGE SCALE GENOMIC DNA]</scope>
</reference>
<dbReference type="OrthoDB" id="64767at2759"/>
<evidence type="ECO:0000259" key="7">
    <source>
        <dbReference type="PROSITE" id="PS51192"/>
    </source>
</evidence>
<keyword evidence="4" id="KW-0067">ATP-binding</keyword>
<evidence type="ECO:0000313" key="9">
    <source>
        <dbReference type="EMBL" id="VDD83342.1"/>
    </source>
</evidence>
<gene>
    <name evidence="9" type="ORF">MCOS_LOCUS9345</name>
</gene>
<evidence type="ECO:0000256" key="6">
    <source>
        <dbReference type="SAM" id="MobiDB-lite"/>
    </source>
</evidence>
<dbReference type="PANTHER" id="PTHR12131">
    <property type="entry name" value="ATP-DEPENDENT RNA AND DNA HELICASE"/>
    <property type="match status" value="1"/>
</dbReference>
<dbReference type="PROSITE" id="PS51192">
    <property type="entry name" value="HELICASE_ATP_BIND_1"/>
    <property type="match status" value="1"/>
</dbReference>
<feature type="domain" description="Helicase C-terminal" evidence="8">
    <location>
        <begin position="582"/>
        <end position="747"/>
    </location>
</feature>
<feature type="region of interest" description="Disordered" evidence="6">
    <location>
        <begin position="473"/>
        <end position="493"/>
    </location>
</feature>
<dbReference type="GO" id="GO:0055087">
    <property type="term" value="C:Ski complex"/>
    <property type="evidence" value="ECO:0007669"/>
    <property type="project" value="TreeGrafter"/>
</dbReference>
<dbReference type="EMBL" id="UXSR01005698">
    <property type="protein sequence ID" value="VDD83342.1"/>
    <property type="molecule type" value="Genomic_DNA"/>
</dbReference>
<dbReference type="Gene3D" id="3.40.50.300">
    <property type="entry name" value="P-loop containing nucleotide triphosphate hydrolases"/>
    <property type="match status" value="2"/>
</dbReference>
<protein>
    <recommendedName>
        <fullName evidence="11">Helicase SKI2W</fullName>
    </recommendedName>
</protein>
<dbReference type="GO" id="GO:0003724">
    <property type="term" value="F:RNA helicase activity"/>
    <property type="evidence" value="ECO:0007669"/>
    <property type="project" value="UniProtKB-EC"/>
</dbReference>
<dbReference type="Gene3D" id="1.10.3380.30">
    <property type="match status" value="1"/>
</dbReference>
<evidence type="ECO:0000259" key="8">
    <source>
        <dbReference type="PROSITE" id="PS51194"/>
    </source>
</evidence>
<dbReference type="SMART" id="SM01142">
    <property type="entry name" value="DSHCT"/>
    <property type="match status" value="1"/>
</dbReference>
<dbReference type="Pfam" id="PF08148">
    <property type="entry name" value="DSHCT"/>
    <property type="match status" value="1"/>
</dbReference>
<dbReference type="Proteomes" id="UP000267029">
    <property type="component" value="Unassembled WGS sequence"/>
</dbReference>
<evidence type="ECO:0000313" key="10">
    <source>
        <dbReference type="Proteomes" id="UP000267029"/>
    </source>
</evidence>
<evidence type="ECO:0000256" key="3">
    <source>
        <dbReference type="ARBA" id="ARBA00022806"/>
    </source>
</evidence>
<keyword evidence="2" id="KW-0378">Hydrolase</keyword>
<dbReference type="PROSITE" id="PS51194">
    <property type="entry name" value="HELICASE_CTER"/>
    <property type="match status" value="1"/>
</dbReference>
<feature type="region of interest" description="Disordered" evidence="6">
    <location>
        <begin position="505"/>
        <end position="538"/>
    </location>
</feature>
<keyword evidence="1" id="KW-0547">Nucleotide-binding</keyword>
<dbReference type="SMART" id="SM00487">
    <property type="entry name" value="DEXDc"/>
    <property type="match status" value="1"/>
</dbReference>
<feature type="compositionally biased region" description="Basic and acidic residues" evidence="6">
    <location>
        <begin position="172"/>
        <end position="194"/>
    </location>
</feature>
<name>A0A0R3UNH0_MESCO</name>
<evidence type="ECO:0000256" key="1">
    <source>
        <dbReference type="ARBA" id="ARBA00022741"/>
    </source>
</evidence>
<dbReference type="InterPro" id="IPR027417">
    <property type="entry name" value="P-loop_NTPase"/>
</dbReference>